<protein>
    <recommendedName>
        <fullName evidence="5">OmpH family outer membrane protein</fullName>
    </recommendedName>
</protein>
<dbReference type="AlphaFoldDB" id="A0A0K0XT30"/>
<evidence type="ECO:0000256" key="1">
    <source>
        <dbReference type="ARBA" id="ARBA00009091"/>
    </source>
</evidence>
<keyword evidence="4" id="KW-1185">Reference proteome</keyword>
<evidence type="ECO:0000256" key="2">
    <source>
        <dbReference type="ARBA" id="ARBA00022729"/>
    </source>
</evidence>
<dbReference type="Pfam" id="PF03938">
    <property type="entry name" value="OmpH"/>
    <property type="match status" value="1"/>
</dbReference>
<keyword evidence="2" id="KW-0732">Signal</keyword>
<sequence>MVLVCGLLAGWSLQAQENLRIGFVDMVRLFDSAPQLIAAREALDVEFRPRNEALLADEARLDSLNRQMLEIQNPGSEERQSLERQIRNLQRSIERRREDLAQELRFRTNAERKDIEDAIQIAISQVAEEGGFDLILTSPVAFASERIDITPRILAWLEADFESGATAAGETP</sequence>
<proteinExistence type="inferred from homology"/>
<comment type="similarity">
    <text evidence="1">Belongs to the Skp family.</text>
</comment>
<dbReference type="Proteomes" id="UP000066624">
    <property type="component" value="Chromosome"/>
</dbReference>
<dbReference type="PANTHER" id="PTHR35089:SF1">
    <property type="entry name" value="CHAPERONE PROTEIN SKP"/>
    <property type="match status" value="1"/>
</dbReference>
<dbReference type="STRING" id="1579979.WM2015_433"/>
<dbReference type="SUPFAM" id="SSF111384">
    <property type="entry name" value="OmpH-like"/>
    <property type="match status" value="1"/>
</dbReference>
<dbReference type="GO" id="GO:0051082">
    <property type="term" value="F:unfolded protein binding"/>
    <property type="evidence" value="ECO:0007669"/>
    <property type="project" value="InterPro"/>
</dbReference>
<accession>A0A0K0XT30</accession>
<dbReference type="SMART" id="SM00935">
    <property type="entry name" value="OmpH"/>
    <property type="match status" value="1"/>
</dbReference>
<evidence type="ECO:0008006" key="5">
    <source>
        <dbReference type="Google" id="ProtNLM"/>
    </source>
</evidence>
<dbReference type="EMBL" id="CP012154">
    <property type="protein sequence ID" value="AKS40815.1"/>
    <property type="molecule type" value="Genomic_DNA"/>
</dbReference>
<evidence type="ECO:0000313" key="4">
    <source>
        <dbReference type="Proteomes" id="UP000066624"/>
    </source>
</evidence>
<dbReference type="Gene3D" id="3.30.910.20">
    <property type="entry name" value="Skp domain"/>
    <property type="match status" value="1"/>
</dbReference>
<gene>
    <name evidence="3" type="ORF">WM2015_433</name>
</gene>
<dbReference type="GO" id="GO:0005829">
    <property type="term" value="C:cytosol"/>
    <property type="evidence" value="ECO:0007669"/>
    <property type="project" value="TreeGrafter"/>
</dbReference>
<dbReference type="InterPro" id="IPR024930">
    <property type="entry name" value="Skp_dom_sf"/>
</dbReference>
<name>A0A0K0XT30_9GAMM</name>
<dbReference type="PANTHER" id="PTHR35089">
    <property type="entry name" value="CHAPERONE PROTEIN SKP"/>
    <property type="match status" value="1"/>
</dbReference>
<reference evidence="3 4" key="1">
    <citation type="submission" date="2015-07" db="EMBL/GenBank/DDBJ databases">
        <authorList>
            <person name="Noorani M."/>
        </authorList>
    </citation>
    <scope>NUCLEOTIDE SEQUENCE [LARGE SCALE GENOMIC DNA]</scope>
    <source>
        <strain evidence="3 4">KCTC 42284</strain>
    </source>
</reference>
<dbReference type="InterPro" id="IPR005632">
    <property type="entry name" value="Chaperone_Skp"/>
</dbReference>
<organism evidence="3 4">
    <name type="scientific">Wenzhouxiangella marina</name>
    <dbReference type="NCBI Taxonomy" id="1579979"/>
    <lineage>
        <taxon>Bacteria</taxon>
        <taxon>Pseudomonadati</taxon>
        <taxon>Pseudomonadota</taxon>
        <taxon>Gammaproteobacteria</taxon>
        <taxon>Chromatiales</taxon>
        <taxon>Wenzhouxiangellaceae</taxon>
        <taxon>Wenzhouxiangella</taxon>
    </lineage>
</organism>
<dbReference type="GO" id="GO:0050821">
    <property type="term" value="P:protein stabilization"/>
    <property type="evidence" value="ECO:0007669"/>
    <property type="project" value="TreeGrafter"/>
</dbReference>
<dbReference type="KEGG" id="wma:WM2015_433"/>
<evidence type="ECO:0000313" key="3">
    <source>
        <dbReference type="EMBL" id="AKS40815.1"/>
    </source>
</evidence>